<organism evidence="1">
    <name type="scientific">Anopheles darlingi</name>
    <name type="common">Mosquito</name>
    <dbReference type="NCBI Taxonomy" id="43151"/>
    <lineage>
        <taxon>Eukaryota</taxon>
        <taxon>Metazoa</taxon>
        <taxon>Ecdysozoa</taxon>
        <taxon>Arthropoda</taxon>
        <taxon>Hexapoda</taxon>
        <taxon>Insecta</taxon>
        <taxon>Pterygota</taxon>
        <taxon>Neoptera</taxon>
        <taxon>Endopterygota</taxon>
        <taxon>Diptera</taxon>
        <taxon>Nematocera</taxon>
        <taxon>Culicoidea</taxon>
        <taxon>Culicidae</taxon>
        <taxon>Anophelinae</taxon>
        <taxon>Anopheles</taxon>
    </lineage>
</organism>
<reference evidence="1" key="1">
    <citation type="submission" date="2018-01" db="EMBL/GenBank/DDBJ databases">
        <title>An insight into the sialome of Amazonian anophelines.</title>
        <authorList>
            <person name="Ribeiro J.M."/>
            <person name="Scarpassa V."/>
            <person name="Calvo E."/>
        </authorList>
    </citation>
    <scope>NUCLEOTIDE SEQUENCE</scope>
</reference>
<evidence type="ECO:0000313" key="1">
    <source>
        <dbReference type="EMBL" id="MBW72612.1"/>
    </source>
</evidence>
<proteinExistence type="predicted"/>
<dbReference type="EMBL" id="GGFL01008434">
    <property type="protein sequence ID" value="MBW72612.1"/>
    <property type="molecule type" value="Transcribed_RNA"/>
</dbReference>
<accession>A0A2M4D4V3</accession>
<sequence>MSRRAGLHRRSFIVLCSFLVVLFLLFLAMKWSVVRLDQTRKEGRKQASKAVTTAERRQITPLRRLLLVLLVAIDARKSRDRKRTKHRHDVLVLFVDNPEPPAPSFPHSMVGAGAVVDKSCISRPSRETRLGIHKSCARSC</sequence>
<protein>
    <submittedName>
        <fullName evidence="1">Putative secreted protein</fullName>
    </submittedName>
</protein>
<name>A0A2M4D4V3_ANODA</name>
<dbReference type="AlphaFoldDB" id="A0A2M4D4V3"/>